<dbReference type="Pfam" id="PF02958">
    <property type="entry name" value="EcKL"/>
    <property type="match status" value="1"/>
</dbReference>
<name>A0A9W7FXN3_9STRA</name>
<protein>
    <recommendedName>
        <fullName evidence="4">Aminoglycoside phosphotransferase domain-containing protein</fullName>
    </recommendedName>
</protein>
<dbReference type="PANTHER" id="PTHR11012:SF30">
    <property type="entry name" value="PROTEIN KINASE-LIKE DOMAIN-CONTAINING"/>
    <property type="match status" value="1"/>
</dbReference>
<dbReference type="Proteomes" id="UP001165065">
    <property type="component" value="Unassembled WGS sequence"/>
</dbReference>
<proteinExistence type="predicted"/>
<evidence type="ECO:0000313" key="3">
    <source>
        <dbReference type="Proteomes" id="UP001165065"/>
    </source>
</evidence>
<dbReference type="Gene3D" id="3.90.1200.10">
    <property type="match status" value="1"/>
</dbReference>
<reference evidence="3" key="1">
    <citation type="journal article" date="2023" name="Commun. Biol.">
        <title>Genome analysis of Parmales, the sister group of diatoms, reveals the evolutionary specialization of diatoms from phago-mixotrophs to photoautotrophs.</title>
        <authorList>
            <person name="Ban H."/>
            <person name="Sato S."/>
            <person name="Yoshikawa S."/>
            <person name="Yamada K."/>
            <person name="Nakamura Y."/>
            <person name="Ichinomiya M."/>
            <person name="Sato N."/>
            <person name="Blanc-Mathieu R."/>
            <person name="Endo H."/>
            <person name="Kuwata A."/>
            <person name="Ogata H."/>
        </authorList>
    </citation>
    <scope>NUCLEOTIDE SEQUENCE [LARGE SCALE GENOMIC DNA]</scope>
</reference>
<dbReference type="InterPro" id="IPR004119">
    <property type="entry name" value="EcKL"/>
</dbReference>
<dbReference type="EMBL" id="BRYA01000532">
    <property type="protein sequence ID" value="GMI21570.1"/>
    <property type="molecule type" value="Genomic_DNA"/>
</dbReference>
<feature type="compositionally biased region" description="Basic residues" evidence="1">
    <location>
        <begin position="106"/>
        <end position="120"/>
    </location>
</feature>
<keyword evidence="3" id="KW-1185">Reference proteome</keyword>
<organism evidence="2 3">
    <name type="scientific">Triparma columacea</name>
    <dbReference type="NCBI Taxonomy" id="722753"/>
    <lineage>
        <taxon>Eukaryota</taxon>
        <taxon>Sar</taxon>
        <taxon>Stramenopiles</taxon>
        <taxon>Ochrophyta</taxon>
        <taxon>Bolidophyceae</taxon>
        <taxon>Parmales</taxon>
        <taxon>Triparmaceae</taxon>
        <taxon>Triparma</taxon>
    </lineage>
</organism>
<gene>
    <name evidence="2" type="ORF">TrCOL_g6121</name>
</gene>
<sequence>MTDTTTPRTLERIIAPYILSSTPTAIATLWKGAGTVFSFTVADTHATSSQNCIAKVVTDAPSLRSDVIESYIVEQDFYNNGFPQRLGGRAEIPSCIIASDMGGGNAKRKGKKEKGKKRKGGGTGSAVCQYLGTSPRFVSVLSNLSIDRPVTAIDLDFGQARASLLWMANFHSSFLGEVGRGWQKFPTPGRTEEALRGLWDVGGFWCLDRKADMVKVMEKVYSDELKARVLKENPDLVGVENLAKRLKKAARALRERLSGEHNPSAWFTLIHGDLKGENIALPEVCEEGSSASVYDFQWTGAALPVVDLAYFFASALDPSALERESELLDWYYQNLKRGAGKKKLFTRAEFQELFEVAFLDFMRWLCSYGLWGGPAEAWTLRRADGILKRWDGGNVIEEEMYREAIMNNLNGKG</sequence>
<feature type="region of interest" description="Disordered" evidence="1">
    <location>
        <begin position="102"/>
        <end position="124"/>
    </location>
</feature>
<comment type="caution">
    <text evidence="2">The sequence shown here is derived from an EMBL/GenBank/DDBJ whole genome shotgun (WGS) entry which is preliminary data.</text>
</comment>
<evidence type="ECO:0008006" key="4">
    <source>
        <dbReference type="Google" id="ProtNLM"/>
    </source>
</evidence>
<dbReference type="PANTHER" id="PTHR11012">
    <property type="entry name" value="PROTEIN KINASE-LIKE DOMAIN-CONTAINING"/>
    <property type="match status" value="1"/>
</dbReference>
<dbReference type="InterPro" id="IPR011009">
    <property type="entry name" value="Kinase-like_dom_sf"/>
</dbReference>
<dbReference type="OrthoDB" id="411145at2759"/>
<dbReference type="SUPFAM" id="SSF56112">
    <property type="entry name" value="Protein kinase-like (PK-like)"/>
    <property type="match status" value="1"/>
</dbReference>
<evidence type="ECO:0000256" key="1">
    <source>
        <dbReference type="SAM" id="MobiDB-lite"/>
    </source>
</evidence>
<evidence type="ECO:0000313" key="2">
    <source>
        <dbReference type="EMBL" id="GMI21570.1"/>
    </source>
</evidence>
<accession>A0A9W7FXN3</accession>
<dbReference type="AlphaFoldDB" id="A0A9W7FXN3"/>